<dbReference type="SUPFAM" id="SSF53254">
    <property type="entry name" value="Phosphoglycerate mutase-like"/>
    <property type="match status" value="1"/>
</dbReference>
<dbReference type="OrthoDB" id="4131070at2"/>
<evidence type="ECO:0000256" key="2">
    <source>
        <dbReference type="PIRSR" id="PIRSR613078-1"/>
    </source>
</evidence>
<keyword evidence="1" id="KW-0378">Hydrolase</keyword>
<dbReference type="AlphaFoldDB" id="A0A1L8SHD0"/>
<evidence type="ECO:0000313" key="6">
    <source>
        <dbReference type="EMBL" id="MDT2982527.1"/>
    </source>
</evidence>
<dbReference type="PANTHER" id="PTHR46517">
    <property type="entry name" value="FRUCTOSE-2,6-BISPHOSPHATASE TIGAR"/>
    <property type="match status" value="1"/>
</dbReference>
<evidence type="ECO:0000313" key="8">
    <source>
        <dbReference type="EMBL" id="RHK08367.1"/>
    </source>
</evidence>
<accession>A0A1L8SHD0</accession>
<dbReference type="Proteomes" id="UP000286288">
    <property type="component" value="Unassembled WGS sequence"/>
</dbReference>
<dbReference type="GO" id="GO:0043456">
    <property type="term" value="P:regulation of pentose-phosphate shunt"/>
    <property type="evidence" value="ECO:0007669"/>
    <property type="project" value="TreeGrafter"/>
</dbReference>
<protein>
    <submittedName>
        <fullName evidence="8">Histidine phosphatase family protein</fullName>
    </submittedName>
</protein>
<evidence type="ECO:0000256" key="4">
    <source>
        <dbReference type="PIRSR" id="PIRSR613078-3"/>
    </source>
</evidence>
<organism evidence="8 9">
    <name type="scientific">Enterococcus casseliflavus</name>
    <name type="common">Enterococcus flavescens</name>
    <dbReference type="NCBI Taxonomy" id="37734"/>
    <lineage>
        <taxon>Bacteria</taxon>
        <taxon>Bacillati</taxon>
        <taxon>Bacillota</taxon>
        <taxon>Bacilli</taxon>
        <taxon>Lactobacillales</taxon>
        <taxon>Enterococcaceae</taxon>
        <taxon>Enterococcus</taxon>
    </lineage>
</organism>
<evidence type="ECO:0000313" key="5">
    <source>
        <dbReference type="EMBL" id="MDT2964595.1"/>
    </source>
</evidence>
<evidence type="ECO:0000313" key="7">
    <source>
        <dbReference type="EMBL" id="QGN29779.1"/>
    </source>
</evidence>
<dbReference type="CDD" id="cd07067">
    <property type="entry name" value="HP_PGM_like"/>
    <property type="match status" value="1"/>
</dbReference>
<dbReference type="GO" id="GO:0045820">
    <property type="term" value="P:negative regulation of glycolytic process"/>
    <property type="evidence" value="ECO:0007669"/>
    <property type="project" value="TreeGrafter"/>
</dbReference>
<dbReference type="RefSeq" id="WP_005230175.1">
    <property type="nucleotide sequence ID" value="NZ_BAAAXK010000008.1"/>
</dbReference>
<dbReference type="SMART" id="SM00855">
    <property type="entry name" value="PGAM"/>
    <property type="match status" value="1"/>
</dbReference>
<reference evidence="5 11" key="3">
    <citation type="submission" date="2023-03" db="EMBL/GenBank/DDBJ databases">
        <authorList>
            <person name="Shen W."/>
            <person name="Cai J."/>
        </authorList>
    </citation>
    <scope>NUCLEOTIDE SEQUENCE [LARGE SCALE GENOMIC DNA]</scope>
    <source>
        <strain evidence="6 11">B516</strain>
        <strain evidence="5">K72-2</strain>
    </source>
</reference>
<evidence type="ECO:0000256" key="1">
    <source>
        <dbReference type="ARBA" id="ARBA00022801"/>
    </source>
</evidence>
<evidence type="ECO:0000256" key="3">
    <source>
        <dbReference type="PIRSR" id="PIRSR613078-2"/>
    </source>
</evidence>
<dbReference type="InterPro" id="IPR051695">
    <property type="entry name" value="Phosphoglycerate_Mutase"/>
</dbReference>
<evidence type="ECO:0000313" key="10">
    <source>
        <dbReference type="Proteomes" id="UP000422837"/>
    </source>
</evidence>
<dbReference type="Gene3D" id="3.40.50.1240">
    <property type="entry name" value="Phosphoglycerate mutase-like"/>
    <property type="match status" value="1"/>
</dbReference>
<reference evidence="7 10" key="2">
    <citation type="submission" date="2019-11" db="EMBL/GenBank/DDBJ databases">
        <title>Detection and genome characteristic of a blood enterococcus casselifavus isolate from Zhengzhou,china.</title>
        <authorList>
            <person name="Wen P."/>
        </authorList>
    </citation>
    <scope>NUCLEOTIDE SEQUENCE [LARGE SCALE GENOMIC DNA]</scope>
    <source>
        <strain evidence="7 10">EC291</strain>
    </source>
</reference>
<dbReference type="GO" id="GO:0004331">
    <property type="term" value="F:fructose-2,6-bisphosphate 2-phosphatase activity"/>
    <property type="evidence" value="ECO:0007669"/>
    <property type="project" value="TreeGrafter"/>
</dbReference>
<gene>
    <name evidence="8" type="ORF">DW084_01560</name>
    <name evidence="7" type="ORF">GFU50_09785</name>
    <name evidence="5" type="ORF">P7I32_08225</name>
    <name evidence="6" type="ORF">P7I34_07625</name>
</gene>
<dbReference type="EMBL" id="CP046123">
    <property type="protein sequence ID" value="QGN29779.1"/>
    <property type="molecule type" value="Genomic_DNA"/>
</dbReference>
<feature type="active site" description="Proton donor/acceptor" evidence="2">
    <location>
        <position position="88"/>
    </location>
</feature>
<dbReference type="EMBL" id="JARQDV010000003">
    <property type="protein sequence ID" value="MDT2964595.1"/>
    <property type="molecule type" value="Genomic_DNA"/>
</dbReference>
<dbReference type="Proteomes" id="UP000422837">
    <property type="component" value="Chromosome"/>
</dbReference>
<dbReference type="EMBL" id="QRMZ01000001">
    <property type="protein sequence ID" value="RHK08367.1"/>
    <property type="molecule type" value="Genomic_DNA"/>
</dbReference>
<dbReference type="EMBL" id="JARQDZ010000003">
    <property type="protein sequence ID" value="MDT2982527.1"/>
    <property type="molecule type" value="Genomic_DNA"/>
</dbReference>
<proteinExistence type="predicted"/>
<feature type="binding site" evidence="3">
    <location>
        <position position="60"/>
    </location>
    <ligand>
        <name>substrate</name>
    </ligand>
</feature>
<dbReference type="Pfam" id="PF00300">
    <property type="entry name" value="His_Phos_1"/>
    <property type="match status" value="1"/>
</dbReference>
<feature type="active site" description="Tele-phosphohistidine intermediate" evidence="2">
    <location>
        <position position="11"/>
    </location>
</feature>
<name>A0A1L8SHD0_ENTCA</name>
<evidence type="ECO:0000313" key="11">
    <source>
        <dbReference type="Proteomes" id="UP001253851"/>
    </source>
</evidence>
<sequence length="234" mass="26300">MAKTELYVVRHGKTMFNTLQRVQGWCDTPLTRTGEQGIHYLGLGLRDVDFVEAVSSDSGRAIETMRLILGEHVRGPEIPYHIDKRIREWCFGSLEGAYDAEMWGVLPRILDFPDYDDMIANHVSFEAIANAIYHADTANWAETFDVLTERVKTGFEDIAYRVEKKGGGNALVVSHGLTIAFLLHLINDENNVRMDIENGSVTRLIYEDGSFTIAEVGNTDYIKKGLALSQELLS</sequence>
<reference evidence="8 9" key="1">
    <citation type="submission" date="2018-08" db="EMBL/GenBank/DDBJ databases">
        <title>A genome reference for cultivated species of the human gut microbiota.</title>
        <authorList>
            <person name="Zou Y."/>
            <person name="Xue W."/>
            <person name="Luo G."/>
        </authorList>
    </citation>
    <scope>NUCLEOTIDE SEQUENCE [LARGE SCALE GENOMIC DNA]</scope>
    <source>
        <strain evidence="8 9">AF48-16</strain>
    </source>
</reference>
<dbReference type="Proteomes" id="UP001253851">
    <property type="component" value="Unassembled WGS sequence"/>
</dbReference>
<dbReference type="PANTHER" id="PTHR46517:SF1">
    <property type="entry name" value="FRUCTOSE-2,6-BISPHOSPHATASE TIGAR"/>
    <property type="match status" value="1"/>
</dbReference>
<dbReference type="InterPro" id="IPR029033">
    <property type="entry name" value="His_PPase_superfam"/>
</dbReference>
<feature type="site" description="Transition state stabilizer" evidence="4">
    <location>
        <position position="175"/>
    </location>
</feature>
<dbReference type="InterPro" id="IPR013078">
    <property type="entry name" value="His_Pase_superF_clade-1"/>
</dbReference>
<evidence type="ECO:0000313" key="9">
    <source>
        <dbReference type="Proteomes" id="UP000286288"/>
    </source>
</evidence>
<dbReference type="Proteomes" id="UP001268896">
    <property type="component" value="Unassembled WGS sequence"/>
</dbReference>
<feature type="binding site" evidence="3">
    <location>
        <begin position="10"/>
        <end position="17"/>
    </location>
    <ligand>
        <name>substrate</name>
    </ligand>
</feature>
<dbReference type="GO" id="GO:0005829">
    <property type="term" value="C:cytosol"/>
    <property type="evidence" value="ECO:0007669"/>
    <property type="project" value="TreeGrafter"/>
</dbReference>